<dbReference type="CDD" id="cd00063">
    <property type="entry name" value="FN3"/>
    <property type="match status" value="1"/>
</dbReference>
<comment type="subcellular location">
    <subcellularLocation>
        <location evidence="1">Membrane</location>
        <topology evidence="1">Single-pass type I membrane protein</topology>
    </subcellularLocation>
</comment>
<evidence type="ECO:0000256" key="6">
    <source>
        <dbReference type="ARBA" id="ARBA00023136"/>
    </source>
</evidence>
<dbReference type="GO" id="GO:0004896">
    <property type="term" value="F:cytokine receptor activity"/>
    <property type="evidence" value="ECO:0007669"/>
    <property type="project" value="InterPro"/>
</dbReference>
<proteinExistence type="inferred from homology"/>
<keyword evidence="6" id="KW-0472">Membrane</keyword>
<dbReference type="InterPro" id="IPR003961">
    <property type="entry name" value="FN3_dom"/>
</dbReference>
<evidence type="ECO:0000256" key="9">
    <source>
        <dbReference type="SAM" id="MobiDB-lite"/>
    </source>
</evidence>
<dbReference type="PROSITE" id="PS01355">
    <property type="entry name" value="HEMATOPO_REC_S_F1"/>
    <property type="match status" value="1"/>
</dbReference>
<evidence type="ECO:0000256" key="2">
    <source>
        <dbReference type="ARBA" id="ARBA00008159"/>
    </source>
</evidence>
<comment type="similarity">
    <text evidence="2">Belongs to the type I cytokine receptor family. Type 5 subfamily.</text>
</comment>
<feature type="region of interest" description="Disordered" evidence="9">
    <location>
        <begin position="40"/>
        <end position="66"/>
    </location>
</feature>
<evidence type="ECO:0000256" key="8">
    <source>
        <dbReference type="ARBA" id="ARBA00023180"/>
    </source>
</evidence>
<dbReference type="InterPro" id="IPR036116">
    <property type="entry name" value="FN3_sf"/>
</dbReference>
<keyword evidence="7" id="KW-0675">Receptor</keyword>
<dbReference type="AlphaFoldDB" id="A0A8C3K311"/>
<dbReference type="InterPro" id="IPR003531">
    <property type="entry name" value="Hempt_rcpt_S_F1_CS"/>
</dbReference>
<keyword evidence="5" id="KW-1133">Transmembrane helix</keyword>
<keyword evidence="8" id="KW-0325">Glycoprotein</keyword>
<keyword evidence="3" id="KW-0812">Transmembrane</keyword>
<feature type="domain" description="Cytokine receptor-like factor 2-like D2" evidence="11">
    <location>
        <begin position="125"/>
        <end position="215"/>
    </location>
</feature>
<keyword evidence="13" id="KW-1185">Reference proteome</keyword>
<dbReference type="Gene3D" id="2.60.40.10">
    <property type="entry name" value="Immunoglobulins"/>
    <property type="match status" value="2"/>
</dbReference>
<dbReference type="InterPro" id="IPR013783">
    <property type="entry name" value="Ig-like_fold"/>
</dbReference>
<accession>A0A8C3K311</accession>
<feature type="signal peptide" evidence="10">
    <location>
        <begin position="1"/>
        <end position="30"/>
    </location>
</feature>
<reference evidence="12" key="1">
    <citation type="submission" date="2025-08" db="UniProtKB">
        <authorList>
            <consortium name="Ensembl"/>
        </authorList>
    </citation>
    <scope>IDENTIFICATION</scope>
</reference>
<evidence type="ECO:0000256" key="7">
    <source>
        <dbReference type="ARBA" id="ARBA00023170"/>
    </source>
</evidence>
<evidence type="ECO:0000313" key="12">
    <source>
        <dbReference type="Ensembl" id="ENSCPGP00000014722.1"/>
    </source>
</evidence>
<keyword evidence="4 10" id="KW-0732">Signal</keyword>
<feature type="chain" id="PRO_5034310908" description="Cytokine receptor-like factor 2-like D2 domain-containing protein" evidence="10">
    <location>
        <begin position="31"/>
        <end position="318"/>
    </location>
</feature>
<protein>
    <recommendedName>
        <fullName evidence="11">Cytokine receptor-like factor 2-like D2 domain-containing protein</fullName>
    </recommendedName>
</protein>
<name>A0A8C3K311_9CHAR</name>
<reference evidence="12" key="2">
    <citation type="submission" date="2025-09" db="UniProtKB">
        <authorList>
            <consortium name="Ensembl"/>
        </authorList>
    </citation>
    <scope>IDENTIFICATION</scope>
</reference>
<dbReference type="GO" id="GO:0009897">
    <property type="term" value="C:external side of plasma membrane"/>
    <property type="evidence" value="ECO:0007669"/>
    <property type="project" value="TreeGrafter"/>
</dbReference>
<dbReference type="Proteomes" id="UP000694419">
    <property type="component" value="Unplaced"/>
</dbReference>
<evidence type="ECO:0000259" key="11">
    <source>
        <dbReference type="Pfam" id="PF21605"/>
    </source>
</evidence>
<dbReference type="PANTHER" id="PTHR23037:SF47">
    <property type="entry name" value="INTERLEUKIN 2 RECEPTOR SUBUNIT GAMMA"/>
    <property type="match status" value="1"/>
</dbReference>
<dbReference type="Ensembl" id="ENSCPGT00000016135.1">
    <property type="protein sequence ID" value="ENSCPGP00000014722.1"/>
    <property type="gene ID" value="ENSCPGG00000010385.1"/>
</dbReference>
<dbReference type="PANTHER" id="PTHR23037">
    <property type="entry name" value="CYTOKINE RECEPTOR"/>
    <property type="match status" value="1"/>
</dbReference>
<dbReference type="Pfam" id="PF21605">
    <property type="entry name" value="CRLF2-like_D2"/>
    <property type="match status" value="1"/>
</dbReference>
<evidence type="ECO:0000313" key="13">
    <source>
        <dbReference type="Proteomes" id="UP000694419"/>
    </source>
</evidence>
<evidence type="ECO:0000256" key="5">
    <source>
        <dbReference type="ARBA" id="ARBA00022989"/>
    </source>
</evidence>
<sequence length="318" mass="35669">MCPTASPTTVVPGAFLLPVLLLLCLATACGSPNKGGHTWAPGGREAAVPHGGGCRSPGTASEEGKTSPMVECKDYLQDQDVNIGCHFNQSKTTQFQPFCVLLNASLGGRTLEVRSNHRLCFAVKPEAPVNLSIRSMSRNQLQLTWTSPYSQAHCLEHSVKYKSNKDTSWTHQVNGDIFFPSVDYEKFYTFYVRSKINSYCSSAQLWSEWSIPMVWVALTSGDDLLEKRRLRGDLINTYKYLKGGCQEDGAGLFSVVPSDRATGNRHKLKHRKFHLNMRRNFFPGRVAEPWKRLPREVVESLSLETFKTRLDTFLCDLL</sequence>
<evidence type="ECO:0000256" key="10">
    <source>
        <dbReference type="SAM" id="SignalP"/>
    </source>
</evidence>
<organism evidence="12 13">
    <name type="scientific">Calidris pygmaea</name>
    <name type="common">Spoon-billed sandpiper</name>
    <dbReference type="NCBI Taxonomy" id="425635"/>
    <lineage>
        <taxon>Eukaryota</taxon>
        <taxon>Metazoa</taxon>
        <taxon>Chordata</taxon>
        <taxon>Craniata</taxon>
        <taxon>Vertebrata</taxon>
        <taxon>Euteleostomi</taxon>
        <taxon>Archelosauria</taxon>
        <taxon>Archosauria</taxon>
        <taxon>Dinosauria</taxon>
        <taxon>Saurischia</taxon>
        <taxon>Theropoda</taxon>
        <taxon>Coelurosauria</taxon>
        <taxon>Aves</taxon>
        <taxon>Neognathae</taxon>
        <taxon>Neoaves</taxon>
        <taxon>Charadriiformes</taxon>
        <taxon>Scolopacidae</taxon>
        <taxon>Calidris</taxon>
    </lineage>
</organism>
<evidence type="ECO:0000256" key="1">
    <source>
        <dbReference type="ARBA" id="ARBA00004479"/>
    </source>
</evidence>
<evidence type="ECO:0000256" key="3">
    <source>
        <dbReference type="ARBA" id="ARBA00022692"/>
    </source>
</evidence>
<evidence type="ECO:0000256" key="4">
    <source>
        <dbReference type="ARBA" id="ARBA00022729"/>
    </source>
</evidence>
<dbReference type="InterPro" id="IPR048648">
    <property type="entry name" value="CRLF2-like_D2"/>
</dbReference>
<dbReference type="SUPFAM" id="SSF49265">
    <property type="entry name" value="Fibronectin type III"/>
    <property type="match status" value="2"/>
</dbReference>